<reference evidence="2 3" key="1">
    <citation type="submission" date="2018-01" db="EMBL/GenBank/DDBJ databases">
        <title>Genome sequence of Iodobacter sp. strain PCH194 isolated from Indian Trans-Himalaya.</title>
        <authorList>
            <person name="Kumar V."/>
            <person name="Thakur V."/>
            <person name="Kumar S."/>
            <person name="Singh D."/>
        </authorList>
    </citation>
    <scope>NUCLEOTIDE SEQUENCE [LARGE SCALE GENOMIC DNA]</scope>
    <source>
        <strain evidence="2 3">PCH194</strain>
    </source>
</reference>
<dbReference type="Gene3D" id="3.40.50.10610">
    <property type="entry name" value="ABC-type transport auxiliary lipoprotein component"/>
    <property type="match status" value="1"/>
</dbReference>
<evidence type="ECO:0000313" key="3">
    <source>
        <dbReference type="Proteomes" id="UP000515917"/>
    </source>
</evidence>
<sequence length="192" mass="20704">MKKYWGLLSVTGFLSACVSAPITQYYRLADVAPKAVAVSSVEPAILLDIKVADFLSAGGIAYLQGDVGLRLAQQNLWAEQLPEGVKRVLLSRMQQQVPNKLWLGSVPDGRISTLSVSLTQFNGRDDGQAILAGHWFLRNAQQTLVMQAPFHIELAQQGEGYAALVVALGNGLDLLGQEISHKIALCTEKSGC</sequence>
<proteinExistence type="predicted"/>
<organism evidence="2 3">
    <name type="scientific">Iodobacter fluviatilis</name>
    <dbReference type="NCBI Taxonomy" id="537"/>
    <lineage>
        <taxon>Bacteria</taxon>
        <taxon>Pseudomonadati</taxon>
        <taxon>Pseudomonadota</taxon>
        <taxon>Betaproteobacteria</taxon>
        <taxon>Neisseriales</taxon>
        <taxon>Chitinibacteraceae</taxon>
        <taxon>Iodobacter</taxon>
    </lineage>
</organism>
<dbReference type="InterPro" id="IPR005586">
    <property type="entry name" value="ABC_trans_aux"/>
</dbReference>
<dbReference type="Pfam" id="PF03886">
    <property type="entry name" value="ABC_trans_aux"/>
    <property type="match status" value="1"/>
</dbReference>
<dbReference type="SUPFAM" id="SSF159594">
    <property type="entry name" value="XCC0632-like"/>
    <property type="match status" value="1"/>
</dbReference>
<dbReference type="Proteomes" id="UP000515917">
    <property type="component" value="Chromosome"/>
</dbReference>
<gene>
    <name evidence="2" type="ORF">C1H71_18540</name>
</gene>
<protein>
    <recommendedName>
        <fullName evidence="1">ABC-type transport auxiliary lipoprotein component domain-containing protein</fullName>
    </recommendedName>
</protein>
<dbReference type="AlphaFoldDB" id="A0A7G3GDE1"/>
<dbReference type="EMBL" id="CP025781">
    <property type="protein sequence ID" value="QBC45336.1"/>
    <property type="molecule type" value="Genomic_DNA"/>
</dbReference>
<feature type="domain" description="ABC-type transport auxiliary lipoprotein component" evidence="1">
    <location>
        <begin position="26"/>
        <end position="179"/>
    </location>
</feature>
<dbReference type="RefSeq" id="WP_130107841.1">
    <property type="nucleotide sequence ID" value="NZ_CP025781.1"/>
</dbReference>
<evidence type="ECO:0000259" key="1">
    <source>
        <dbReference type="Pfam" id="PF03886"/>
    </source>
</evidence>
<keyword evidence="3" id="KW-1185">Reference proteome</keyword>
<dbReference type="PROSITE" id="PS51257">
    <property type="entry name" value="PROKAR_LIPOPROTEIN"/>
    <property type="match status" value="1"/>
</dbReference>
<name>A0A7G3GDE1_9NEIS</name>
<accession>A0A7G3GDE1</accession>
<dbReference type="KEGG" id="ifl:C1H71_18540"/>
<evidence type="ECO:0000313" key="2">
    <source>
        <dbReference type="EMBL" id="QBC45336.1"/>
    </source>
</evidence>